<comment type="subcellular location">
    <subcellularLocation>
        <location evidence="1">Cell membrane</location>
        <topology evidence="1">Multi-pass membrane protein</topology>
    </subcellularLocation>
</comment>
<dbReference type="GO" id="GO:0005886">
    <property type="term" value="C:plasma membrane"/>
    <property type="evidence" value="ECO:0007669"/>
    <property type="project" value="UniProtKB-SubCell"/>
</dbReference>
<proteinExistence type="predicted"/>
<evidence type="ECO:0000256" key="3">
    <source>
        <dbReference type="ARBA" id="ARBA00022475"/>
    </source>
</evidence>
<name>A0A136Q584_9FIRM</name>
<keyword evidence="3" id="KW-1003">Cell membrane</keyword>
<dbReference type="GO" id="GO:0030001">
    <property type="term" value="P:metal ion transport"/>
    <property type="evidence" value="ECO:0007669"/>
    <property type="project" value="UniProtKB-ARBA"/>
</dbReference>
<evidence type="ECO:0000256" key="4">
    <source>
        <dbReference type="ARBA" id="ARBA00022692"/>
    </source>
</evidence>
<dbReference type="InterPro" id="IPR003445">
    <property type="entry name" value="Cat_transpt"/>
</dbReference>
<keyword evidence="7" id="KW-0472">Membrane</keyword>
<evidence type="ECO:0000256" key="6">
    <source>
        <dbReference type="ARBA" id="ARBA00023065"/>
    </source>
</evidence>
<evidence type="ECO:0000256" key="1">
    <source>
        <dbReference type="ARBA" id="ARBA00004651"/>
    </source>
</evidence>
<keyword evidence="9" id="KW-1185">Reference proteome</keyword>
<dbReference type="GO" id="GO:0008324">
    <property type="term" value="F:monoatomic cation transmembrane transporter activity"/>
    <property type="evidence" value="ECO:0007669"/>
    <property type="project" value="InterPro"/>
</dbReference>
<evidence type="ECO:0000313" key="9">
    <source>
        <dbReference type="Proteomes" id="UP000070366"/>
    </source>
</evidence>
<dbReference type="AlphaFoldDB" id="A0A136Q584"/>
<evidence type="ECO:0000256" key="7">
    <source>
        <dbReference type="ARBA" id="ARBA00023136"/>
    </source>
</evidence>
<dbReference type="RefSeq" id="WP_242862166.1">
    <property type="nucleotide sequence ID" value="NZ_LWGY01000013.1"/>
</dbReference>
<reference evidence="8 9" key="1">
    <citation type="submission" date="2016-02" db="EMBL/GenBank/DDBJ databases">
        <authorList>
            <person name="Wen L."/>
            <person name="He K."/>
            <person name="Yang H."/>
        </authorList>
    </citation>
    <scope>NUCLEOTIDE SEQUENCE [LARGE SCALE GENOMIC DNA]</scope>
    <source>
        <strain evidence="8 9">DSM 22607</strain>
    </source>
</reference>
<dbReference type="STRING" id="626937.HMPREF3293_01341"/>
<evidence type="ECO:0000256" key="5">
    <source>
        <dbReference type="ARBA" id="ARBA00022989"/>
    </source>
</evidence>
<dbReference type="PANTHER" id="PTHR32024:SF1">
    <property type="entry name" value="KTR SYSTEM POTASSIUM UPTAKE PROTEIN B"/>
    <property type="match status" value="1"/>
</dbReference>
<accession>A0A136Q584</accession>
<comment type="caution">
    <text evidence="8">The sequence shown here is derived from an EMBL/GenBank/DDBJ whole genome shotgun (WGS) entry which is preliminary data.</text>
</comment>
<protein>
    <submittedName>
        <fullName evidence="8">Potassium uptake protein, TrkH family</fullName>
    </submittedName>
</protein>
<keyword evidence="6" id="KW-0406">Ion transport</keyword>
<sequence length="479" mass="51631">MEFGVHLRERVYNGTEIWCEVFKLRILKRKRPLNPAEILVFGFGGMIVIGTILLCLPAASSTGESVGFLSAFFSATSAVCVTGLSVLEIGTAFSLFGQMVMLILIQLGGIGFMTATSMVYMLIGRRITLKDRIVIKDSLGETHLQGVVRMTRSVLIVTAAAEAAGILLLSLRFIPEYGAARGFYYSVFHSISSFCNAGFDVFGLGNSLVSYAYDPLVTITIMSLITVGGLGFFVVVELYRKTLLGHKYHLKLHTKIVLITSGVLVLAGFLFFLAFEWNNPRTLGAEGLSTGDKVLGAMFQSVTPRTAGYATIPQGDLMPASKIATTALMFIGASPSGTGGGIKTTTAVMLLFLVATIVTGKKDTVVMKRRMSKDVMMRAITIATIAFVFVGFITMLLCIVEQSHLAASDLLFETVSAFATVGLSTGITHALSPMSQILIIITMFAGRVGVFTVSMAVAKRMSKQDVSNIRYPEERVMIG</sequence>
<evidence type="ECO:0000313" key="8">
    <source>
        <dbReference type="EMBL" id="KXK65848.1"/>
    </source>
</evidence>
<keyword evidence="4" id="KW-0812">Transmembrane</keyword>
<keyword evidence="5" id="KW-1133">Transmembrane helix</keyword>
<dbReference type="EMBL" id="LSZW01000055">
    <property type="protein sequence ID" value="KXK65848.1"/>
    <property type="molecule type" value="Genomic_DNA"/>
</dbReference>
<organism evidence="8 9">
    <name type="scientific">Christensenella minuta</name>
    <dbReference type="NCBI Taxonomy" id="626937"/>
    <lineage>
        <taxon>Bacteria</taxon>
        <taxon>Bacillati</taxon>
        <taxon>Bacillota</taxon>
        <taxon>Clostridia</taxon>
        <taxon>Christensenellales</taxon>
        <taxon>Christensenellaceae</taxon>
        <taxon>Christensenella</taxon>
    </lineage>
</organism>
<dbReference type="Pfam" id="PF02386">
    <property type="entry name" value="TrkH"/>
    <property type="match status" value="1"/>
</dbReference>
<keyword evidence="2" id="KW-0813">Transport</keyword>
<gene>
    <name evidence="8" type="ORF">HMPREF3293_01341</name>
</gene>
<dbReference type="PANTHER" id="PTHR32024">
    <property type="entry name" value="TRK SYSTEM POTASSIUM UPTAKE PROTEIN TRKG-RELATED"/>
    <property type="match status" value="1"/>
</dbReference>
<evidence type="ECO:0000256" key="2">
    <source>
        <dbReference type="ARBA" id="ARBA00022448"/>
    </source>
</evidence>
<dbReference type="PATRIC" id="fig|626937.4.peg.1323"/>
<dbReference type="Proteomes" id="UP000070366">
    <property type="component" value="Unassembled WGS sequence"/>
</dbReference>